<sequence length="252" mass="29262">MDQKTETLLTKIRDSSQEILKDNLIGVYLHGSLVLGSYRSEVSDLDFLIVVKFPLTEQEKQLIMKDLIKSWSKFAPKKGIEFHVMLMKEARRYHKPPLFDFHFSPTHLAEYQKNPKAYIRDMKGSDEDLIAHLAVIKSFGQVLVGSPISKVFSNVSEEDYWNSIVWDIKDSKISIKNQPMYTILNLCRALAFKEKTLLLSKKDGGIWAQQNVPIKFKEVIQLALNEYEGNEVMEYSEEMMDFVNYMLRRLGI</sequence>
<accession>A0AAU9D5D0</accession>
<dbReference type="CDD" id="cd05403">
    <property type="entry name" value="NT_KNTase_like"/>
    <property type="match status" value="1"/>
</dbReference>
<dbReference type="Gene3D" id="3.30.460.10">
    <property type="entry name" value="Beta Polymerase, domain 2"/>
    <property type="match status" value="1"/>
</dbReference>
<dbReference type="InterPro" id="IPR043519">
    <property type="entry name" value="NT_sf"/>
</dbReference>
<evidence type="ECO:0000259" key="2">
    <source>
        <dbReference type="Pfam" id="PF01909"/>
    </source>
</evidence>
<dbReference type="KEGG" id="xak:KIMC2_11670"/>
<name>A0AAU9D5D0_9LACO</name>
<dbReference type="InterPro" id="IPR025184">
    <property type="entry name" value="AadA_C"/>
</dbReference>
<dbReference type="EMBL" id="AP026801">
    <property type="protein sequence ID" value="BDR56605.1"/>
    <property type="molecule type" value="Genomic_DNA"/>
</dbReference>
<dbReference type="Pfam" id="PF13427">
    <property type="entry name" value="AadA_C"/>
    <property type="match status" value="1"/>
</dbReference>
<keyword evidence="1" id="KW-0808">Transferase</keyword>
<dbReference type="Proteomes" id="UP001321804">
    <property type="component" value="Chromosome"/>
</dbReference>
<dbReference type="GO" id="GO:0016779">
    <property type="term" value="F:nucleotidyltransferase activity"/>
    <property type="evidence" value="ECO:0007669"/>
    <property type="project" value="UniProtKB-KW"/>
</dbReference>
<organism evidence="4 5">
    <name type="scientific">Xylocopilactobacillus apis</name>
    <dbReference type="NCBI Taxonomy" id="2932183"/>
    <lineage>
        <taxon>Bacteria</taxon>
        <taxon>Bacillati</taxon>
        <taxon>Bacillota</taxon>
        <taxon>Bacilli</taxon>
        <taxon>Lactobacillales</taxon>
        <taxon>Lactobacillaceae</taxon>
        <taxon>Xylocopilactobacillus</taxon>
    </lineage>
</organism>
<reference evidence="4 5" key="1">
    <citation type="journal article" date="2023" name="Microbiol. Spectr.">
        <title>Symbiosis of Carpenter Bees with Uncharacterized Lactic Acid Bacteria Showing NAD Auxotrophy.</title>
        <authorList>
            <person name="Kawasaki S."/>
            <person name="Ozawa K."/>
            <person name="Mori T."/>
            <person name="Yamamoto A."/>
            <person name="Ito M."/>
            <person name="Ohkuma M."/>
            <person name="Sakamoto M."/>
            <person name="Matsutani M."/>
        </authorList>
    </citation>
    <scope>NUCLEOTIDE SEQUENCE [LARGE SCALE GENOMIC DNA]</scope>
    <source>
        <strain evidence="4 5">KimC2</strain>
    </source>
</reference>
<dbReference type="Pfam" id="PF01909">
    <property type="entry name" value="NTP_transf_2"/>
    <property type="match status" value="1"/>
</dbReference>
<dbReference type="InterPro" id="IPR002934">
    <property type="entry name" value="Polymerase_NTP_transf_dom"/>
</dbReference>
<protein>
    <submittedName>
        <fullName evidence="4">Adenylyltransferase</fullName>
    </submittedName>
</protein>
<dbReference type="AlphaFoldDB" id="A0AAU9D5D0"/>
<dbReference type="RefSeq" id="WP_317694897.1">
    <property type="nucleotide sequence ID" value="NZ_AP026801.1"/>
</dbReference>
<feature type="domain" description="Adenylyltransferase AadA C-terminal" evidence="3">
    <location>
        <begin position="150"/>
        <end position="248"/>
    </location>
</feature>
<evidence type="ECO:0000313" key="4">
    <source>
        <dbReference type="EMBL" id="BDR56605.1"/>
    </source>
</evidence>
<evidence type="ECO:0000259" key="3">
    <source>
        <dbReference type="Pfam" id="PF13427"/>
    </source>
</evidence>
<keyword evidence="4" id="KW-0548">Nucleotidyltransferase</keyword>
<keyword evidence="5" id="KW-1185">Reference proteome</keyword>
<proteinExistence type="predicted"/>
<gene>
    <name evidence="4" type="ORF">KIMC2_11670</name>
</gene>
<evidence type="ECO:0000313" key="5">
    <source>
        <dbReference type="Proteomes" id="UP001321804"/>
    </source>
</evidence>
<feature type="domain" description="Polymerase nucleotidyl transferase" evidence="2">
    <location>
        <begin position="11"/>
        <end position="71"/>
    </location>
</feature>
<evidence type="ECO:0000256" key="1">
    <source>
        <dbReference type="ARBA" id="ARBA00022679"/>
    </source>
</evidence>
<dbReference type="SUPFAM" id="SSF81301">
    <property type="entry name" value="Nucleotidyltransferase"/>
    <property type="match status" value="1"/>
</dbReference>